<accession>A0A1C3E6K2</accession>
<comment type="caution">
    <text evidence="1">The sequence shown here is derived from an EMBL/GenBank/DDBJ whole genome shotgun (WGS) entry which is preliminary data.</text>
</comment>
<evidence type="ECO:0008006" key="3">
    <source>
        <dbReference type="Google" id="ProtNLM"/>
    </source>
</evidence>
<dbReference type="Proteomes" id="UP000094828">
    <property type="component" value="Unassembled WGS sequence"/>
</dbReference>
<dbReference type="OrthoDB" id="242279at2"/>
<dbReference type="RefSeq" id="WP_068850596.1">
    <property type="nucleotide sequence ID" value="NZ_LYDR01000150.1"/>
</dbReference>
<reference evidence="1 2" key="1">
    <citation type="submission" date="2016-05" db="EMBL/GenBank/DDBJ databases">
        <title>Genomic and physiological characterization of Planctopirus sp. isolated from fresh water lake.</title>
        <authorList>
            <person name="Subhash Y."/>
            <person name="Ramana C."/>
        </authorList>
    </citation>
    <scope>NUCLEOTIDE SEQUENCE [LARGE SCALE GENOMIC DNA]</scope>
    <source>
        <strain evidence="1 2">JC280</strain>
    </source>
</reference>
<dbReference type="InterPro" id="IPR029475">
    <property type="entry name" value="DUF6807"/>
</dbReference>
<evidence type="ECO:0000313" key="1">
    <source>
        <dbReference type="EMBL" id="ODA28887.1"/>
    </source>
</evidence>
<keyword evidence="2" id="KW-1185">Reference proteome</keyword>
<name>A0A1C3E6K2_9PLAN</name>
<dbReference type="AlphaFoldDB" id="A0A1C3E6K2"/>
<dbReference type="STRING" id="1841610.A6X21_10310"/>
<gene>
    <name evidence="1" type="ORF">A6X21_10310</name>
</gene>
<sequence length="326" mass="36698">MSKLFPRCQAIPVSGYEVKFVVDGWHRLSWHYGTDYPRPYLDPLIGPSGVSLTRMGHPGAPDHDHHQSIWFSHMNVTGLDFWLNGKGPFVRQREWLAYIDSDDEAIMAVRLDWFDGHNPAPLLEQELIVSVRPHDAAESENPDQLPVGETLVEVETKLTPVSEQLELGKTNFGLMAVRVAKSISAVFGGGRLSSSEGLENEKNIFGKKARWMDYSGPIMPAPDATQSHLEEGITFFDHPSNPDHPTHWHVRNDGWMGASLCFAGPRLVTQAQPLKLRYLLHAHTGNHQPEKAAKVFESFSRSPGFVIEKGKVPHYRWWVRRAEAGT</sequence>
<dbReference type="Pfam" id="PF14100">
    <property type="entry name" value="DUF6807"/>
    <property type="match status" value="1"/>
</dbReference>
<proteinExistence type="predicted"/>
<evidence type="ECO:0000313" key="2">
    <source>
        <dbReference type="Proteomes" id="UP000094828"/>
    </source>
</evidence>
<dbReference type="EMBL" id="LYDR01000150">
    <property type="protein sequence ID" value="ODA28887.1"/>
    <property type="molecule type" value="Genomic_DNA"/>
</dbReference>
<organism evidence="1 2">
    <name type="scientific">Planctopirus hydrillae</name>
    <dbReference type="NCBI Taxonomy" id="1841610"/>
    <lineage>
        <taxon>Bacteria</taxon>
        <taxon>Pseudomonadati</taxon>
        <taxon>Planctomycetota</taxon>
        <taxon>Planctomycetia</taxon>
        <taxon>Planctomycetales</taxon>
        <taxon>Planctomycetaceae</taxon>
        <taxon>Planctopirus</taxon>
    </lineage>
</organism>
<protein>
    <recommendedName>
        <fullName evidence="3">Methane oxygenase PmoA</fullName>
    </recommendedName>
</protein>